<dbReference type="Pfam" id="PF00001">
    <property type="entry name" value="7tm_1"/>
    <property type="match status" value="1"/>
</dbReference>
<dbReference type="InterPro" id="IPR000276">
    <property type="entry name" value="GPCR_Rhodpsn"/>
</dbReference>
<dbReference type="GO" id="GO:0032870">
    <property type="term" value="P:cellular response to hormone stimulus"/>
    <property type="evidence" value="ECO:0007669"/>
    <property type="project" value="TreeGrafter"/>
</dbReference>
<sequence length="422" mass="47687">MYEEGASLALQGESWSYQPEQQVDSAGLQVDSLALTQQPVLTPEVNMAVDMAVMNLTFNLTVWSNLTGTLPPPPTANRMSTIKTSVLSTLFVISLVGNTATLVQMFRMRRRRSTINTLIMHLATADLIVTFFCFLADSIWVTTVQWLAGNIMCKLVKWLQVFGLYLSTYIVVIIAIDRAYAILDPMSRNKAPRRVRLMIITAWVLSAIFSAPQAYIFSVQRGPYSAPYYQCVTFGAYNARWQEQMYSIISALLMFIIPLIIMITAYMLIFTTIAKKSRDLKKGILIRSSCCISETEQAAADMLSQAPVRGELFQKAKVKSLKMTTLIVLAFIICWSPYYVIFLAYTFTDMTPQLKYASMWIFCFGTGNSLLNPLIYSAFHVCNKSRRRQKLRMAGRRTPTPFPEGGLQQHKIQSKRSSTMVL</sequence>
<keyword evidence="3 7" id="KW-0812">Transmembrane</keyword>
<feature type="transmembrane region" description="Helical" evidence="7">
    <location>
        <begin position="325"/>
        <end position="347"/>
    </location>
</feature>
<evidence type="ECO:0000256" key="7">
    <source>
        <dbReference type="SAM" id="Phobius"/>
    </source>
</evidence>
<dbReference type="GO" id="GO:0042277">
    <property type="term" value="F:peptide binding"/>
    <property type="evidence" value="ECO:0007669"/>
    <property type="project" value="TreeGrafter"/>
</dbReference>
<dbReference type="PROSITE" id="PS50262">
    <property type="entry name" value="G_PROTEIN_RECEP_F1_2"/>
    <property type="match status" value="1"/>
</dbReference>
<keyword evidence="5 7" id="KW-0472">Membrane</keyword>
<dbReference type="AlphaFoldDB" id="A0A291FE86"/>
<evidence type="ECO:0000313" key="9">
    <source>
        <dbReference type="EMBL" id="ATG31107.1"/>
    </source>
</evidence>
<evidence type="ECO:0000256" key="1">
    <source>
        <dbReference type="ARBA" id="ARBA00004651"/>
    </source>
</evidence>
<dbReference type="PRINTS" id="PR00237">
    <property type="entry name" value="GPCRRHODOPSN"/>
</dbReference>
<keyword evidence="2" id="KW-1003">Cell membrane</keyword>
<feature type="transmembrane region" description="Helical" evidence="7">
    <location>
        <begin position="195"/>
        <end position="217"/>
    </location>
</feature>
<evidence type="ECO:0000256" key="4">
    <source>
        <dbReference type="ARBA" id="ARBA00022989"/>
    </source>
</evidence>
<feature type="domain" description="G-protein coupled receptors family 1 profile" evidence="8">
    <location>
        <begin position="97"/>
        <end position="376"/>
    </location>
</feature>
<feature type="transmembrane region" description="Helical" evidence="7">
    <location>
        <begin position="86"/>
        <end position="106"/>
    </location>
</feature>
<name>A0A291FE86_PLADU</name>
<evidence type="ECO:0000256" key="6">
    <source>
        <dbReference type="ARBA" id="ARBA00023170"/>
    </source>
</evidence>
<feature type="transmembrane region" description="Helical" evidence="7">
    <location>
        <begin position="118"/>
        <end position="142"/>
    </location>
</feature>
<reference evidence="9" key="1">
    <citation type="submission" date="2017-02" db="EMBL/GenBank/DDBJ databases">
        <title>Synaptic and peptidergic connectome of a neurosecretory center in the annelid brain.</title>
        <authorList>
            <person name="Williams E.A."/>
            <person name="Veraszto C."/>
            <person name="Jasek S."/>
            <person name="Shahidi R."/>
            <person name="Bauknecht P."/>
            <person name="Conzelmann M."/>
            <person name="Jekely G."/>
        </authorList>
    </citation>
    <scope>NUCLEOTIDE SEQUENCE</scope>
</reference>
<dbReference type="PANTHER" id="PTHR24241:SF59">
    <property type="entry name" value="ADIPOKINETIC HORMONE RECEPTOR, ISOFORM C"/>
    <property type="match status" value="1"/>
</dbReference>
<dbReference type="EMBL" id="KY607913">
    <property type="protein sequence ID" value="ATG31107.1"/>
    <property type="molecule type" value="mRNA"/>
</dbReference>
<evidence type="ECO:0000259" key="8">
    <source>
        <dbReference type="PROSITE" id="PS50262"/>
    </source>
</evidence>
<comment type="subcellular location">
    <subcellularLocation>
        <location evidence="1">Cell membrane</location>
        <topology evidence="1">Multi-pass membrane protein</topology>
    </subcellularLocation>
</comment>
<evidence type="ECO:0000256" key="5">
    <source>
        <dbReference type="ARBA" id="ARBA00023136"/>
    </source>
</evidence>
<accession>A0A291FE86</accession>
<dbReference type="PANTHER" id="PTHR24241">
    <property type="entry name" value="NEUROPEPTIDE RECEPTOR-RELATED G-PROTEIN COUPLED RECEPTOR"/>
    <property type="match status" value="1"/>
</dbReference>
<dbReference type="InterPro" id="IPR017452">
    <property type="entry name" value="GPCR_Rhodpsn_7TM"/>
</dbReference>
<dbReference type="SUPFAM" id="SSF81321">
    <property type="entry name" value="Family A G protein-coupled receptor-like"/>
    <property type="match status" value="1"/>
</dbReference>
<protein>
    <submittedName>
        <fullName evidence="9">Gonadotropin-releasing hormone receptor 1</fullName>
    </submittedName>
</protein>
<keyword evidence="4 7" id="KW-1133">Transmembrane helix</keyword>
<feature type="transmembrane region" description="Helical" evidence="7">
    <location>
        <begin position="162"/>
        <end position="183"/>
    </location>
</feature>
<dbReference type="Gene3D" id="1.20.1070.10">
    <property type="entry name" value="Rhodopsin 7-helix transmembrane proteins"/>
    <property type="match status" value="1"/>
</dbReference>
<keyword evidence="6 9" id="KW-0675">Receptor</keyword>
<proteinExistence type="evidence at transcript level"/>
<evidence type="ECO:0000256" key="3">
    <source>
        <dbReference type="ARBA" id="ARBA00022692"/>
    </source>
</evidence>
<feature type="transmembrane region" description="Helical" evidence="7">
    <location>
        <begin position="248"/>
        <end position="273"/>
    </location>
</feature>
<organism evidence="9">
    <name type="scientific">Platynereis dumerilii</name>
    <name type="common">Dumeril's clam worm</name>
    <dbReference type="NCBI Taxonomy" id="6359"/>
    <lineage>
        <taxon>Eukaryota</taxon>
        <taxon>Metazoa</taxon>
        <taxon>Spiralia</taxon>
        <taxon>Lophotrochozoa</taxon>
        <taxon>Annelida</taxon>
        <taxon>Polychaeta</taxon>
        <taxon>Errantia</taxon>
        <taxon>Phyllodocida</taxon>
        <taxon>Nereididae</taxon>
        <taxon>Platynereis</taxon>
    </lineage>
</organism>
<evidence type="ECO:0000256" key="2">
    <source>
        <dbReference type="ARBA" id="ARBA00022475"/>
    </source>
</evidence>
<feature type="transmembrane region" description="Helical" evidence="7">
    <location>
        <begin position="359"/>
        <end position="382"/>
    </location>
</feature>
<dbReference type="GO" id="GO:0004930">
    <property type="term" value="F:G protein-coupled receptor activity"/>
    <property type="evidence" value="ECO:0007669"/>
    <property type="project" value="InterPro"/>
</dbReference>
<dbReference type="GO" id="GO:0005886">
    <property type="term" value="C:plasma membrane"/>
    <property type="evidence" value="ECO:0007669"/>
    <property type="project" value="UniProtKB-SubCell"/>
</dbReference>